<reference evidence="2" key="1">
    <citation type="journal article" date="2019" name="Int. J. Syst. Evol. Microbiol.">
        <title>The Global Catalogue of Microorganisms (GCM) 10K type strain sequencing project: providing services to taxonomists for standard genome sequencing and annotation.</title>
        <authorList>
            <consortium name="The Broad Institute Genomics Platform"/>
            <consortium name="The Broad Institute Genome Sequencing Center for Infectious Disease"/>
            <person name="Wu L."/>
            <person name="Ma J."/>
        </authorList>
    </citation>
    <scope>NUCLEOTIDE SEQUENCE [LARGE SCALE GENOMIC DNA]</scope>
    <source>
        <strain evidence="2">IBRC-M 10703</strain>
    </source>
</reference>
<dbReference type="EMBL" id="JBHSAO010000015">
    <property type="protein sequence ID" value="MFC4025468.1"/>
    <property type="molecule type" value="Genomic_DNA"/>
</dbReference>
<name>A0ABV8H383_9BACI</name>
<accession>A0ABV8H383</accession>
<comment type="caution">
    <text evidence="1">The sequence shown here is derived from an EMBL/GenBank/DDBJ whole genome shotgun (WGS) entry which is preliminary data.</text>
</comment>
<keyword evidence="2" id="KW-1185">Reference proteome</keyword>
<gene>
    <name evidence="1" type="ORF">ACFOUV_16905</name>
</gene>
<dbReference type="Proteomes" id="UP001595772">
    <property type="component" value="Unassembled WGS sequence"/>
</dbReference>
<dbReference type="RefSeq" id="WP_379497960.1">
    <property type="nucleotide sequence ID" value="NZ_JBHSAO010000015.1"/>
</dbReference>
<sequence>MYTQTENKIFGNYYLGRLASPGEMKSGQDPLYDGASGFKVNIKILSHVPDRIETELNRLGNVVKALDTRLRSGYKYANSEYRNSSKQEKRKQLYQDFSKSIVIFKLEYNDGYYNVINPVFTTKDKDFLPEQEFDTIPYFKVSDVNQFIDLLKSGAKITELREYIDNTRFDALMFEDSFIPPYIILQESEEKVFAYGPLNDINNGESPVSYSFSFSDEANKIIIEDDDFLYSNYSNVESNEENLEKLTCFFIEKHASNPIRETLRKNEKKLSDEKKKDEILLNNKIQEKTNNHLEKVQGEAEQIEQKILYNFKMIAESHGLFYTDEDLYNFHTSMKTGNLVILAGMSGTGKSKIVNCYAEALGLADRGNYKKIPVRPFWQDDSDLLGYLDVLNNIYRPGDSGLIDFLIKANKDENKDQLHIVCFDEMNLARVEHYFSQFLSVLEEVSEDQRRITLYNKDYQNRLYNSREYSDTVKIADNVLFVGTVNLDESTYHFSDKVLDRANVIHLKLRKFKEVAESAKKSNVADSIGSAAFTKTQFFGTRPSSIEENKFLLQDSELDFLWDVHELLQSANNQLGIGFRIVRQIDHYLQCLPSNNELTREKAIDLQILQRVLTKIRGGEDQLSFILGVYDGNSNQVKDSSLVRLFDQYSEISNFDDSRLKILNLAKELQVYGHTI</sequence>
<evidence type="ECO:0000313" key="1">
    <source>
        <dbReference type="EMBL" id="MFC4025468.1"/>
    </source>
</evidence>
<dbReference type="Gene3D" id="3.40.50.300">
    <property type="entry name" value="P-loop containing nucleotide triphosphate hydrolases"/>
    <property type="match status" value="1"/>
</dbReference>
<protein>
    <submittedName>
        <fullName evidence="1">McrB family protein</fullName>
    </submittedName>
</protein>
<organism evidence="1 2">
    <name type="scientific">Oceanobacillus longus</name>
    <dbReference type="NCBI Taxonomy" id="930120"/>
    <lineage>
        <taxon>Bacteria</taxon>
        <taxon>Bacillati</taxon>
        <taxon>Bacillota</taxon>
        <taxon>Bacilli</taxon>
        <taxon>Bacillales</taxon>
        <taxon>Bacillaceae</taxon>
        <taxon>Oceanobacillus</taxon>
    </lineage>
</organism>
<dbReference type="InterPro" id="IPR027417">
    <property type="entry name" value="P-loop_NTPase"/>
</dbReference>
<evidence type="ECO:0000313" key="2">
    <source>
        <dbReference type="Proteomes" id="UP001595772"/>
    </source>
</evidence>
<proteinExistence type="predicted"/>
<dbReference type="SUPFAM" id="SSF52540">
    <property type="entry name" value="P-loop containing nucleoside triphosphate hydrolases"/>
    <property type="match status" value="1"/>
</dbReference>